<dbReference type="AlphaFoldDB" id="A0A8J7FUM7"/>
<dbReference type="EMBL" id="JADFUA010000015">
    <property type="protein sequence ID" value="MBE9610911.1"/>
    <property type="molecule type" value="Genomic_DNA"/>
</dbReference>
<feature type="domain" description="Heparinase II/III-like C-terminal" evidence="4">
    <location>
        <begin position="32"/>
        <end position="215"/>
    </location>
</feature>
<comment type="caution">
    <text evidence="5">The sequence shown here is derived from an EMBL/GenBank/DDBJ whole genome shotgun (WGS) entry which is preliminary data.</text>
</comment>
<keyword evidence="3" id="KW-0456">Lyase</keyword>
<organism evidence="5 6">
    <name type="scientific">Chitinilyticum piscinae</name>
    <dbReference type="NCBI Taxonomy" id="2866724"/>
    <lineage>
        <taxon>Bacteria</taxon>
        <taxon>Pseudomonadati</taxon>
        <taxon>Pseudomonadota</taxon>
        <taxon>Betaproteobacteria</taxon>
        <taxon>Neisseriales</taxon>
        <taxon>Chitinibacteraceae</taxon>
        <taxon>Chitinilyticum</taxon>
    </lineage>
</organism>
<dbReference type="Pfam" id="PF07940">
    <property type="entry name" value="Hepar_II_III_C"/>
    <property type="match status" value="1"/>
</dbReference>
<keyword evidence="6" id="KW-1185">Reference proteome</keyword>
<evidence type="ECO:0000259" key="4">
    <source>
        <dbReference type="Pfam" id="PF07940"/>
    </source>
</evidence>
<evidence type="ECO:0000256" key="3">
    <source>
        <dbReference type="ARBA" id="ARBA00023239"/>
    </source>
</evidence>
<name>A0A8J7FUM7_9NEIS</name>
<dbReference type="GO" id="GO:0016829">
    <property type="term" value="F:lyase activity"/>
    <property type="evidence" value="ECO:0007669"/>
    <property type="project" value="UniProtKB-KW"/>
</dbReference>
<dbReference type="Proteomes" id="UP000604481">
    <property type="component" value="Unassembled WGS sequence"/>
</dbReference>
<reference evidence="5 6" key="1">
    <citation type="submission" date="2020-10" db="EMBL/GenBank/DDBJ databases">
        <title>The genome sequence of Chitinilyticum litopenaei 4Y14.</title>
        <authorList>
            <person name="Liu Y."/>
        </authorList>
    </citation>
    <scope>NUCLEOTIDE SEQUENCE [LARGE SCALE GENOMIC DNA]</scope>
    <source>
        <strain evidence="5 6">4Y14</strain>
    </source>
</reference>
<dbReference type="PANTHER" id="PTHR39210">
    <property type="entry name" value="HEPARIN-SULFATE LYASE"/>
    <property type="match status" value="1"/>
</dbReference>
<accession>A0A8J7FUM7</accession>
<proteinExistence type="predicted"/>
<evidence type="ECO:0000256" key="1">
    <source>
        <dbReference type="ARBA" id="ARBA00022729"/>
    </source>
</evidence>
<sequence>MPPPNGFRSFARLISPTISDSKGLAGPDNRSTSALFESVGQVTMHSDLTDKNRTTIHFRSSPYGAINHGHADQNAFTVGSQGSALLISSGVYDYYFSPHAQAWYRQTKASNALTYDGGIGQQAERWYAATGKIRAYMDGGDFTITTGDATRAYDPATIQRVLRTLVYLKDNLLLVHDDASASKPVSWEWNFHTQEAASAAGGPQGMIAVQRGQAKLCMQQLAGSPLTKLAQTDQYPVNPSTSGWTPTHHAVWSVATPGTSFESLVLIDIGCQESSKPVVQRDGSALLVKVRDREFRFEAGKLPQYR</sequence>
<evidence type="ECO:0000313" key="6">
    <source>
        <dbReference type="Proteomes" id="UP000604481"/>
    </source>
</evidence>
<evidence type="ECO:0000313" key="5">
    <source>
        <dbReference type="EMBL" id="MBE9610911.1"/>
    </source>
</evidence>
<evidence type="ECO:0000256" key="2">
    <source>
        <dbReference type="ARBA" id="ARBA00022764"/>
    </source>
</evidence>
<gene>
    <name evidence="5" type="ORF">INR99_16395</name>
</gene>
<keyword evidence="2" id="KW-0574">Periplasm</keyword>
<dbReference type="PANTHER" id="PTHR39210:SF1">
    <property type="entry name" value="HEPARIN-SULFATE LYASE"/>
    <property type="match status" value="1"/>
</dbReference>
<dbReference type="Gene3D" id="2.70.98.70">
    <property type="match status" value="1"/>
</dbReference>
<keyword evidence="1" id="KW-0732">Signal</keyword>
<dbReference type="InterPro" id="IPR012480">
    <property type="entry name" value="Hepar_II_III_C"/>
</dbReference>
<protein>
    <submittedName>
        <fullName evidence="5">Heparinase II/III-family protein</fullName>
    </submittedName>
</protein>
<dbReference type="RefSeq" id="WP_228098390.1">
    <property type="nucleotide sequence ID" value="NZ_JADFUA010000015.1"/>
</dbReference>